<dbReference type="PANTHER" id="PTHR11953">
    <property type="entry name" value="EXOSOME COMPLEX COMPONENT"/>
    <property type="match status" value="1"/>
</dbReference>
<feature type="domain" description="Exoribonuclease phosphorolytic" evidence="6">
    <location>
        <begin position="24"/>
        <end position="142"/>
    </location>
</feature>
<comment type="similarity">
    <text evidence="2">Belongs to the RNase PH family.</text>
</comment>
<evidence type="ECO:0000259" key="7">
    <source>
        <dbReference type="Pfam" id="PF03725"/>
    </source>
</evidence>
<dbReference type="InterPro" id="IPR050080">
    <property type="entry name" value="RNase_PH"/>
</dbReference>
<dbReference type="GO" id="GO:0000177">
    <property type="term" value="C:cytoplasmic exosome (RNase complex)"/>
    <property type="evidence" value="ECO:0007669"/>
    <property type="project" value="TreeGrafter"/>
</dbReference>
<evidence type="ECO:0000259" key="6">
    <source>
        <dbReference type="Pfam" id="PF01138"/>
    </source>
</evidence>
<feature type="domain" description="Exoribonuclease phosphorolytic" evidence="7">
    <location>
        <begin position="147"/>
        <end position="211"/>
    </location>
</feature>
<dbReference type="Pfam" id="PF03725">
    <property type="entry name" value="RNase_PH_C"/>
    <property type="match status" value="1"/>
</dbReference>
<comment type="subcellular location">
    <subcellularLocation>
        <location evidence="1">Nucleus</location>
    </subcellularLocation>
</comment>
<dbReference type="InterPro" id="IPR001247">
    <property type="entry name" value="ExoRNase_PH_dom1"/>
</dbReference>
<proteinExistence type="inferred from homology"/>
<keyword evidence="3" id="KW-0698">rRNA processing</keyword>
<dbReference type="CDD" id="cd11372">
    <property type="entry name" value="RNase_PH_RRP46"/>
    <property type="match status" value="1"/>
</dbReference>
<dbReference type="Pfam" id="PF01138">
    <property type="entry name" value="RNase_PH"/>
    <property type="match status" value="1"/>
</dbReference>
<dbReference type="InterPro" id="IPR036345">
    <property type="entry name" value="ExoRNase_PH_dom2_sf"/>
</dbReference>
<dbReference type="Gene3D" id="3.30.230.70">
    <property type="entry name" value="GHMP Kinase, N-terminal domain"/>
    <property type="match status" value="1"/>
</dbReference>
<dbReference type="GO" id="GO:0003723">
    <property type="term" value="F:RNA binding"/>
    <property type="evidence" value="ECO:0007669"/>
    <property type="project" value="TreeGrafter"/>
</dbReference>
<evidence type="ECO:0000256" key="3">
    <source>
        <dbReference type="ARBA" id="ARBA00022552"/>
    </source>
</evidence>
<dbReference type="SUPFAM" id="SSF55666">
    <property type="entry name" value="Ribonuclease PH domain 2-like"/>
    <property type="match status" value="1"/>
</dbReference>
<dbReference type="GO" id="GO:0071051">
    <property type="term" value="P:poly(A)-dependent snoRNA 3'-end processing"/>
    <property type="evidence" value="ECO:0007669"/>
    <property type="project" value="TreeGrafter"/>
</dbReference>
<evidence type="ECO:0000313" key="8">
    <source>
        <dbReference type="EMBL" id="CAG5114639.1"/>
    </source>
</evidence>
<dbReference type="GO" id="GO:0034475">
    <property type="term" value="P:U4 snRNA 3'-end processing"/>
    <property type="evidence" value="ECO:0007669"/>
    <property type="project" value="TreeGrafter"/>
</dbReference>
<dbReference type="GO" id="GO:0071028">
    <property type="term" value="P:nuclear mRNA surveillance"/>
    <property type="evidence" value="ECO:0007669"/>
    <property type="project" value="TreeGrafter"/>
</dbReference>
<reference evidence="8" key="1">
    <citation type="submission" date="2021-04" db="EMBL/GenBank/DDBJ databases">
        <authorList>
            <consortium name="Molecular Ecology Group"/>
        </authorList>
    </citation>
    <scope>NUCLEOTIDE SEQUENCE</scope>
</reference>
<dbReference type="GO" id="GO:0006364">
    <property type="term" value="P:rRNA processing"/>
    <property type="evidence" value="ECO:0007669"/>
    <property type="project" value="UniProtKB-KW"/>
</dbReference>
<dbReference type="InterPro" id="IPR015847">
    <property type="entry name" value="ExoRNase_PH_dom2"/>
</dbReference>
<dbReference type="PANTHER" id="PTHR11953:SF1">
    <property type="entry name" value="EXOSOME COMPLEX COMPONENT RRP46"/>
    <property type="match status" value="1"/>
</dbReference>
<evidence type="ECO:0000256" key="5">
    <source>
        <dbReference type="ARBA" id="ARBA00023242"/>
    </source>
</evidence>
<evidence type="ECO:0000256" key="2">
    <source>
        <dbReference type="ARBA" id="ARBA00006678"/>
    </source>
</evidence>
<evidence type="ECO:0000256" key="4">
    <source>
        <dbReference type="ARBA" id="ARBA00022835"/>
    </source>
</evidence>
<dbReference type="OrthoDB" id="27298at2759"/>
<dbReference type="InterPro" id="IPR020568">
    <property type="entry name" value="Ribosomal_Su5_D2-typ_SF"/>
</dbReference>
<evidence type="ECO:0000313" key="9">
    <source>
        <dbReference type="Proteomes" id="UP000678393"/>
    </source>
</evidence>
<name>A0A8S3YBH3_9EUPU</name>
<dbReference type="GO" id="GO:0016075">
    <property type="term" value="P:rRNA catabolic process"/>
    <property type="evidence" value="ECO:0007669"/>
    <property type="project" value="TreeGrafter"/>
</dbReference>
<dbReference type="AlphaFoldDB" id="A0A8S3YBH3"/>
<dbReference type="InterPro" id="IPR027408">
    <property type="entry name" value="PNPase/RNase_PH_dom_sf"/>
</dbReference>
<keyword evidence="5" id="KW-0539">Nucleus</keyword>
<sequence>MAAFTVVKKEDLEAQQKEESVQSLRCITSELGPLTQPDGSAVFTQGDTTALAAVYGPADVKISKELIDRATVEVIYKPKVGLPRPVDRKLERIIKNTLEAAIMALNHPRSLISIVIQETESLGANLACCVNAACMALLDAAVSMNFMVAAVSAAVTDKGEIILDPVSRVEDEARAVLTFVFDSVDKNIVTVITSGQFSQDEYKKCLYLTKQACDNVFSFYKDSLSKKLLKSA</sequence>
<gene>
    <name evidence="8" type="ORF">CUNI_LOCUS197</name>
</gene>
<dbReference type="Proteomes" id="UP000678393">
    <property type="component" value="Unassembled WGS sequence"/>
</dbReference>
<evidence type="ECO:0008006" key="10">
    <source>
        <dbReference type="Google" id="ProtNLM"/>
    </source>
</evidence>
<organism evidence="8 9">
    <name type="scientific">Candidula unifasciata</name>
    <dbReference type="NCBI Taxonomy" id="100452"/>
    <lineage>
        <taxon>Eukaryota</taxon>
        <taxon>Metazoa</taxon>
        <taxon>Spiralia</taxon>
        <taxon>Lophotrochozoa</taxon>
        <taxon>Mollusca</taxon>
        <taxon>Gastropoda</taxon>
        <taxon>Heterobranchia</taxon>
        <taxon>Euthyneura</taxon>
        <taxon>Panpulmonata</taxon>
        <taxon>Eupulmonata</taxon>
        <taxon>Stylommatophora</taxon>
        <taxon>Helicina</taxon>
        <taxon>Helicoidea</taxon>
        <taxon>Geomitridae</taxon>
        <taxon>Candidula</taxon>
    </lineage>
</organism>
<keyword evidence="9" id="KW-1185">Reference proteome</keyword>
<dbReference type="EMBL" id="CAJHNH020000018">
    <property type="protein sequence ID" value="CAG5114639.1"/>
    <property type="molecule type" value="Genomic_DNA"/>
</dbReference>
<evidence type="ECO:0000256" key="1">
    <source>
        <dbReference type="ARBA" id="ARBA00004123"/>
    </source>
</evidence>
<dbReference type="GO" id="GO:0000176">
    <property type="term" value="C:nuclear exosome (RNase complex)"/>
    <property type="evidence" value="ECO:0007669"/>
    <property type="project" value="TreeGrafter"/>
</dbReference>
<dbReference type="SUPFAM" id="SSF54211">
    <property type="entry name" value="Ribosomal protein S5 domain 2-like"/>
    <property type="match status" value="1"/>
</dbReference>
<protein>
    <recommendedName>
        <fullName evidence="10">Exosome complex component RRP46</fullName>
    </recommendedName>
</protein>
<accession>A0A8S3YBH3</accession>
<dbReference type="GO" id="GO:0005730">
    <property type="term" value="C:nucleolus"/>
    <property type="evidence" value="ECO:0007669"/>
    <property type="project" value="TreeGrafter"/>
</dbReference>
<comment type="caution">
    <text evidence="8">The sequence shown here is derived from an EMBL/GenBank/DDBJ whole genome shotgun (WGS) entry which is preliminary data.</text>
</comment>
<keyword evidence="4" id="KW-0271">Exosome</keyword>